<comment type="similarity">
    <text evidence="2">Belongs to the major facilitator superfamily.</text>
</comment>
<feature type="transmembrane region" description="Helical" evidence="7">
    <location>
        <begin position="214"/>
        <end position="235"/>
    </location>
</feature>
<feature type="region of interest" description="Disordered" evidence="6">
    <location>
        <begin position="1"/>
        <end position="58"/>
    </location>
</feature>
<dbReference type="CDD" id="cd17323">
    <property type="entry name" value="MFS_Tpo1_MDR_like"/>
    <property type="match status" value="1"/>
</dbReference>
<evidence type="ECO:0000313" key="9">
    <source>
        <dbReference type="EMBL" id="EPS42266.1"/>
    </source>
</evidence>
<evidence type="ECO:0000256" key="7">
    <source>
        <dbReference type="SAM" id="Phobius"/>
    </source>
</evidence>
<dbReference type="Proteomes" id="UP000015100">
    <property type="component" value="Unassembled WGS sequence"/>
</dbReference>
<dbReference type="InterPro" id="IPR020846">
    <property type="entry name" value="MFS_dom"/>
</dbReference>
<evidence type="ECO:0000313" key="10">
    <source>
        <dbReference type="Proteomes" id="UP000015100"/>
    </source>
</evidence>
<dbReference type="EMBL" id="AQGS01000127">
    <property type="protein sequence ID" value="EPS42266.1"/>
    <property type="molecule type" value="Genomic_DNA"/>
</dbReference>
<feature type="compositionally biased region" description="Basic and acidic residues" evidence="6">
    <location>
        <begin position="1"/>
        <end position="44"/>
    </location>
</feature>
<dbReference type="PANTHER" id="PTHR23502">
    <property type="entry name" value="MAJOR FACILITATOR SUPERFAMILY"/>
    <property type="match status" value="1"/>
</dbReference>
<feature type="transmembrane region" description="Helical" evidence="7">
    <location>
        <begin position="154"/>
        <end position="174"/>
    </location>
</feature>
<organism evidence="9 10">
    <name type="scientific">Dactylellina haptotyla (strain CBS 200.50)</name>
    <name type="common">Nematode-trapping fungus</name>
    <name type="synonym">Monacrosporium haptotylum</name>
    <dbReference type="NCBI Taxonomy" id="1284197"/>
    <lineage>
        <taxon>Eukaryota</taxon>
        <taxon>Fungi</taxon>
        <taxon>Dikarya</taxon>
        <taxon>Ascomycota</taxon>
        <taxon>Pezizomycotina</taxon>
        <taxon>Orbiliomycetes</taxon>
        <taxon>Orbiliales</taxon>
        <taxon>Orbiliaceae</taxon>
        <taxon>Dactylellina</taxon>
    </lineage>
</organism>
<evidence type="ECO:0000256" key="4">
    <source>
        <dbReference type="ARBA" id="ARBA00022989"/>
    </source>
</evidence>
<dbReference type="FunFam" id="1.20.1250.20:FF:000011">
    <property type="entry name" value="MFS multidrug transporter, putative"/>
    <property type="match status" value="1"/>
</dbReference>
<evidence type="ECO:0000256" key="1">
    <source>
        <dbReference type="ARBA" id="ARBA00004141"/>
    </source>
</evidence>
<dbReference type="InterPro" id="IPR011701">
    <property type="entry name" value="MFS"/>
</dbReference>
<gene>
    <name evidence="9" type="ORF">H072_3772</name>
</gene>
<dbReference type="PANTHER" id="PTHR23502:SF68">
    <property type="entry name" value="MULTIDRUG TRANSPORTER, PUTATIVE (AFU_ORTHOLOGUE AFUA_3G01120)-RELATED"/>
    <property type="match status" value="1"/>
</dbReference>
<feature type="transmembrane region" description="Helical" evidence="7">
    <location>
        <begin position="180"/>
        <end position="202"/>
    </location>
</feature>
<evidence type="ECO:0000256" key="2">
    <source>
        <dbReference type="ARBA" id="ARBA00008335"/>
    </source>
</evidence>
<dbReference type="OMA" id="WNIACAV"/>
<dbReference type="PROSITE" id="PS50850">
    <property type="entry name" value="MFS"/>
    <property type="match status" value="1"/>
</dbReference>
<feature type="transmembrane region" description="Helical" evidence="7">
    <location>
        <begin position="92"/>
        <end position="110"/>
    </location>
</feature>
<accession>S8AME5</accession>
<protein>
    <recommendedName>
        <fullName evidence="8">Major facilitator superfamily (MFS) profile domain-containing protein</fullName>
    </recommendedName>
</protein>
<evidence type="ECO:0000256" key="6">
    <source>
        <dbReference type="SAM" id="MobiDB-lite"/>
    </source>
</evidence>
<feature type="transmembrane region" description="Helical" evidence="7">
    <location>
        <begin position="241"/>
        <end position="263"/>
    </location>
</feature>
<dbReference type="Pfam" id="PF07690">
    <property type="entry name" value="MFS_1"/>
    <property type="match status" value="1"/>
</dbReference>
<evidence type="ECO:0000259" key="8">
    <source>
        <dbReference type="PROSITE" id="PS50850"/>
    </source>
</evidence>
<dbReference type="STRING" id="1284197.S8AME5"/>
<dbReference type="GO" id="GO:0016020">
    <property type="term" value="C:membrane"/>
    <property type="evidence" value="ECO:0007669"/>
    <property type="project" value="UniProtKB-SubCell"/>
</dbReference>
<dbReference type="Gene3D" id="1.20.1250.20">
    <property type="entry name" value="MFS general substrate transporter like domains"/>
    <property type="match status" value="1"/>
</dbReference>
<dbReference type="SUPFAM" id="SSF103473">
    <property type="entry name" value="MFS general substrate transporter"/>
    <property type="match status" value="1"/>
</dbReference>
<sequence length="523" mass="57656">MDKELEAENRKLEEAEGRVVDQDTEELTRHLTNKHAEKDLEKNAGEAPGSSMSNADTLSENDPFVVKWNGDDDPESPMNWPMGRKWKNMGTISLITLITPLASSMFAPAIPEVMADFKSKSTTLGSFIVSVYLLGFAVGPIFIAPLSELYGRRWVYIICNYLFTAFTIACGRSTSIGMLIAFRLLAGAAGCAPLTLGGGSIADMIPFEQRGKFMAIYGMGPLLGPIIGPIAGGYLGDSEGWRWIFYVLAIALAVISIVSTFVIDESHHPTLLRHKARALNKENNTDKYKSVFQSDLPPKEVFLRAIWRPLKMLVYSPIILLLSLYMSVVYGYLYLLFTTFYLVFQGIYGFSTGSVGLSYLGIGIGSFAGLMFFGFLNDKVYVALRNKHGVDKPEFRLPMLTWSCWLIPVGIYGWTAEKHVHWIAPIIGTSLIGIGLLAAFMPIQTYLVDAFSFYAASAIGANTILRSLVGALLPLAGVPMYDKLGVGPGNSLLGGIAILMMPIPFLFERYGERLREKFKISFD</sequence>
<dbReference type="OrthoDB" id="5296287at2759"/>
<evidence type="ECO:0000256" key="5">
    <source>
        <dbReference type="ARBA" id="ARBA00023136"/>
    </source>
</evidence>
<feature type="transmembrane region" description="Helical" evidence="7">
    <location>
        <begin position="397"/>
        <end position="416"/>
    </location>
</feature>
<reference evidence="9 10" key="1">
    <citation type="journal article" date="2013" name="PLoS Genet.">
        <title>Genomic mechanisms accounting for the adaptation to parasitism in nematode-trapping fungi.</title>
        <authorList>
            <person name="Meerupati T."/>
            <person name="Andersson K.M."/>
            <person name="Friman E."/>
            <person name="Kumar D."/>
            <person name="Tunlid A."/>
            <person name="Ahren D."/>
        </authorList>
    </citation>
    <scope>NUCLEOTIDE SEQUENCE [LARGE SCALE GENOMIC DNA]</scope>
    <source>
        <strain evidence="9 10">CBS 200.50</strain>
    </source>
</reference>
<keyword evidence="4 7" id="KW-1133">Transmembrane helix</keyword>
<dbReference type="eggNOG" id="KOG0255">
    <property type="taxonomic scope" value="Eukaryota"/>
</dbReference>
<keyword evidence="5 7" id="KW-0472">Membrane</keyword>
<feature type="transmembrane region" description="Helical" evidence="7">
    <location>
        <begin position="357"/>
        <end position="376"/>
    </location>
</feature>
<comment type="caution">
    <text evidence="9">The sequence shown here is derived from an EMBL/GenBank/DDBJ whole genome shotgun (WGS) entry which is preliminary data.</text>
</comment>
<feature type="transmembrane region" description="Helical" evidence="7">
    <location>
        <begin position="422"/>
        <end position="441"/>
    </location>
</feature>
<proteinExistence type="inferred from homology"/>
<dbReference type="AlphaFoldDB" id="S8AME5"/>
<feature type="transmembrane region" description="Helical" evidence="7">
    <location>
        <begin position="122"/>
        <end position="142"/>
    </location>
</feature>
<dbReference type="GO" id="GO:0022857">
    <property type="term" value="F:transmembrane transporter activity"/>
    <property type="evidence" value="ECO:0007669"/>
    <property type="project" value="InterPro"/>
</dbReference>
<keyword evidence="10" id="KW-1185">Reference proteome</keyword>
<feature type="transmembrane region" description="Helical" evidence="7">
    <location>
        <begin position="453"/>
        <end position="477"/>
    </location>
</feature>
<feature type="transmembrane region" description="Helical" evidence="7">
    <location>
        <begin position="313"/>
        <end position="337"/>
    </location>
</feature>
<keyword evidence="3 7" id="KW-0812">Transmembrane</keyword>
<feature type="domain" description="Major facilitator superfamily (MFS) profile" evidence="8">
    <location>
        <begin position="88"/>
        <end position="512"/>
    </location>
</feature>
<evidence type="ECO:0000256" key="3">
    <source>
        <dbReference type="ARBA" id="ARBA00022692"/>
    </source>
</evidence>
<feature type="transmembrane region" description="Helical" evidence="7">
    <location>
        <begin position="489"/>
        <end position="507"/>
    </location>
</feature>
<comment type="subcellular location">
    <subcellularLocation>
        <location evidence="1">Membrane</location>
        <topology evidence="1">Multi-pass membrane protein</topology>
    </subcellularLocation>
</comment>
<reference evidence="10" key="2">
    <citation type="submission" date="2013-04" db="EMBL/GenBank/DDBJ databases">
        <title>Genomic mechanisms accounting for the adaptation to parasitism in nematode-trapping fungi.</title>
        <authorList>
            <person name="Ahren D.G."/>
        </authorList>
    </citation>
    <scope>NUCLEOTIDE SEQUENCE [LARGE SCALE GENOMIC DNA]</scope>
    <source>
        <strain evidence="10">CBS 200.50</strain>
    </source>
</reference>
<dbReference type="HOGENOM" id="CLU_008455_1_1_1"/>
<dbReference type="InterPro" id="IPR036259">
    <property type="entry name" value="MFS_trans_sf"/>
</dbReference>
<name>S8AME5_DACHA</name>